<evidence type="ECO:0000256" key="4">
    <source>
        <dbReference type="ARBA" id="ARBA00022989"/>
    </source>
</evidence>
<dbReference type="Proteomes" id="UP001168877">
    <property type="component" value="Unassembled WGS sequence"/>
</dbReference>
<dbReference type="InterPro" id="IPR023271">
    <property type="entry name" value="Aquaporin-like"/>
</dbReference>
<comment type="subcellular location">
    <subcellularLocation>
        <location evidence="1">Membrane</location>
        <topology evidence="1">Multi-pass membrane protein</topology>
    </subcellularLocation>
</comment>
<dbReference type="InterPro" id="IPR034294">
    <property type="entry name" value="Aquaporin_transptr"/>
</dbReference>
<feature type="transmembrane region" description="Helical" evidence="8">
    <location>
        <begin position="282"/>
        <end position="300"/>
    </location>
</feature>
<dbReference type="EMBL" id="JAUESC010000002">
    <property type="protein sequence ID" value="KAK0603491.1"/>
    <property type="molecule type" value="Genomic_DNA"/>
</dbReference>
<dbReference type="Pfam" id="PF00230">
    <property type="entry name" value="MIP"/>
    <property type="match status" value="1"/>
</dbReference>
<keyword evidence="4 8" id="KW-1133">Transmembrane helix</keyword>
<dbReference type="InterPro" id="IPR022357">
    <property type="entry name" value="MIP_CS"/>
</dbReference>
<dbReference type="AlphaFoldDB" id="A0AA39W6L6"/>
<dbReference type="PANTHER" id="PTHR45724">
    <property type="entry name" value="AQUAPORIN NIP2-1"/>
    <property type="match status" value="1"/>
</dbReference>
<dbReference type="GO" id="GO:0015267">
    <property type="term" value="F:channel activity"/>
    <property type="evidence" value="ECO:0007669"/>
    <property type="project" value="InterPro"/>
</dbReference>
<dbReference type="PRINTS" id="PR00783">
    <property type="entry name" value="MINTRINSICP"/>
</dbReference>
<dbReference type="PANTHER" id="PTHR45724:SF13">
    <property type="entry name" value="AQUAPORIN NIP1-1-RELATED"/>
    <property type="match status" value="1"/>
</dbReference>
<feature type="transmembrane region" description="Helical" evidence="8">
    <location>
        <begin position="243"/>
        <end position="262"/>
    </location>
</feature>
<dbReference type="PROSITE" id="PS00221">
    <property type="entry name" value="MIP"/>
    <property type="match status" value="1"/>
</dbReference>
<comment type="caution">
    <text evidence="9">The sequence shown here is derived from an EMBL/GenBank/DDBJ whole genome shotgun (WGS) entry which is preliminary data.</text>
</comment>
<keyword evidence="5 8" id="KW-0472">Membrane</keyword>
<dbReference type="CDD" id="cd00333">
    <property type="entry name" value="MIP"/>
    <property type="match status" value="1"/>
</dbReference>
<name>A0AA39W6L6_ACESA</name>
<reference evidence="9" key="1">
    <citation type="journal article" date="2022" name="Plant J.">
        <title>Strategies of tolerance reflected in two North American maple genomes.</title>
        <authorList>
            <person name="McEvoy S.L."/>
            <person name="Sezen U.U."/>
            <person name="Trouern-Trend A."/>
            <person name="McMahon S.M."/>
            <person name="Schaberg P.G."/>
            <person name="Yang J."/>
            <person name="Wegrzyn J.L."/>
            <person name="Swenson N.G."/>
        </authorList>
    </citation>
    <scope>NUCLEOTIDE SEQUENCE</scope>
    <source>
        <strain evidence="9">NS2018</strain>
    </source>
</reference>
<protein>
    <submittedName>
        <fullName evidence="9">Uncharacterized protein</fullName>
    </submittedName>
</protein>
<keyword evidence="10" id="KW-1185">Reference proteome</keyword>
<feature type="transmembrane region" description="Helical" evidence="8">
    <location>
        <begin position="173"/>
        <end position="193"/>
    </location>
</feature>
<feature type="transmembrane region" description="Helical" evidence="8">
    <location>
        <begin position="213"/>
        <end position="231"/>
    </location>
</feature>
<evidence type="ECO:0000256" key="3">
    <source>
        <dbReference type="ARBA" id="ARBA00022692"/>
    </source>
</evidence>
<sequence>MGDLIDSSGSGERAFSRNGDDDENGCTSKDQSAFLEESFKEHNTLNPMTEISSIGNHEISLTVKDDSIQNSPCPPPCEPKQESPSITLTLSFMQKILAEVVGTYFLIFAGCASVAVNIDYDKVVTHPGISIVWGLAVMVLVYSVGHISGAHFNPSVTIAFATCKRFPWKQVPAYVAAQVLGSTLAAGTLRLLFSGKQDHFVGTVPAGSDMQSFVMEFIITFYLMFIVSGVATDNRAIGELAGLAIGATVLLNVMFAGPISGASMNPARTLGPAIVSSQYKGIWIYMVAPILGAVCGAWVYNMVRKSINIIFNYFGLGGVGKNESKHAPKHAPTRPQRRKSQTITLDNLRSSIRDMTLELQKFLGDDTWKETRKEVGNEKRPSRRMPASMFDIHTI</sequence>
<dbReference type="SUPFAM" id="SSF81338">
    <property type="entry name" value="Aquaporin-like"/>
    <property type="match status" value="1"/>
</dbReference>
<feature type="region of interest" description="Disordered" evidence="7">
    <location>
        <begin position="1"/>
        <end position="31"/>
    </location>
</feature>
<comment type="similarity">
    <text evidence="6">Belongs to the MIP/aquaporin (TC 1.A.8) family.</text>
</comment>
<reference evidence="9" key="2">
    <citation type="submission" date="2023-06" db="EMBL/GenBank/DDBJ databases">
        <authorList>
            <person name="Swenson N.G."/>
            <person name="Wegrzyn J.L."/>
            <person name="Mcevoy S.L."/>
        </authorList>
    </citation>
    <scope>NUCLEOTIDE SEQUENCE</scope>
    <source>
        <strain evidence="9">NS2018</strain>
        <tissue evidence="9">Leaf</tissue>
    </source>
</reference>
<evidence type="ECO:0000256" key="2">
    <source>
        <dbReference type="ARBA" id="ARBA00022448"/>
    </source>
</evidence>
<proteinExistence type="inferred from homology"/>
<dbReference type="InterPro" id="IPR000425">
    <property type="entry name" value="MIP"/>
</dbReference>
<gene>
    <name evidence="9" type="ORF">LWI29_005539</name>
</gene>
<evidence type="ECO:0000256" key="8">
    <source>
        <dbReference type="SAM" id="Phobius"/>
    </source>
</evidence>
<evidence type="ECO:0000256" key="7">
    <source>
        <dbReference type="SAM" id="MobiDB-lite"/>
    </source>
</evidence>
<feature type="transmembrane region" description="Helical" evidence="8">
    <location>
        <begin position="130"/>
        <end position="152"/>
    </location>
</feature>
<keyword evidence="2 6" id="KW-0813">Transport</keyword>
<dbReference type="Gene3D" id="1.20.1080.10">
    <property type="entry name" value="Glycerol uptake facilitator protein"/>
    <property type="match status" value="1"/>
</dbReference>
<evidence type="ECO:0000256" key="1">
    <source>
        <dbReference type="ARBA" id="ARBA00004141"/>
    </source>
</evidence>
<feature type="transmembrane region" description="Helical" evidence="8">
    <location>
        <begin position="96"/>
        <end position="118"/>
    </location>
</feature>
<evidence type="ECO:0000256" key="5">
    <source>
        <dbReference type="ARBA" id="ARBA00023136"/>
    </source>
</evidence>
<organism evidence="9 10">
    <name type="scientific">Acer saccharum</name>
    <name type="common">Sugar maple</name>
    <dbReference type="NCBI Taxonomy" id="4024"/>
    <lineage>
        <taxon>Eukaryota</taxon>
        <taxon>Viridiplantae</taxon>
        <taxon>Streptophyta</taxon>
        <taxon>Embryophyta</taxon>
        <taxon>Tracheophyta</taxon>
        <taxon>Spermatophyta</taxon>
        <taxon>Magnoliopsida</taxon>
        <taxon>eudicotyledons</taxon>
        <taxon>Gunneridae</taxon>
        <taxon>Pentapetalae</taxon>
        <taxon>rosids</taxon>
        <taxon>malvids</taxon>
        <taxon>Sapindales</taxon>
        <taxon>Sapindaceae</taxon>
        <taxon>Hippocastanoideae</taxon>
        <taxon>Acereae</taxon>
        <taxon>Acer</taxon>
    </lineage>
</organism>
<evidence type="ECO:0000256" key="6">
    <source>
        <dbReference type="RuleBase" id="RU000477"/>
    </source>
</evidence>
<dbReference type="GO" id="GO:0016020">
    <property type="term" value="C:membrane"/>
    <property type="evidence" value="ECO:0007669"/>
    <property type="project" value="UniProtKB-SubCell"/>
</dbReference>
<keyword evidence="3 6" id="KW-0812">Transmembrane</keyword>
<evidence type="ECO:0000313" key="10">
    <source>
        <dbReference type="Proteomes" id="UP001168877"/>
    </source>
</evidence>
<dbReference type="NCBIfam" id="TIGR00861">
    <property type="entry name" value="MIP"/>
    <property type="match status" value="1"/>
</dbReference>
<evidence type="ECO:0000313" key="9">
    <source>
        <dbReference type="EMBL" id="KAK0603491.1"/>
    </source>
</evidence>
<accession>A0AA39W6L6</accession>